<name>A0ACA9ML75_9GLOM</name>
<dbReference type="Proteomes" id="UP000789702">
    <property type="component" value="Unassembled WGS sequence"/>
</dbReference>
<organism evidence="1 2">
    <name type="scientific">Dentiscutata heterogama</name>
    <dbReference type="NCBI Taxonomy" id="1316150"/>
    <lineage>
        <taxon>Eukaryota</taxon>
        <taxon>Fungi</taxon>
        <taxon>Fungi incertae sedis</taxon>
        <taxon>Mucoromycota</taxon>
        <taxon>Glomeromycotina</taxon>
        <taxon>Glomeromycetes</taxon>
        <taxon>Diversisporales</taxon>
        <taxon>Gigasporaceae</taxon>
        <taxon>Dentiscutata</taxon>
    </lineage>
</organism>
<sequence length="54" mass="6053">KTTNNEDSTGSLSSRFELIDTNTSQAYKLNEITKTSLQTSDNKSWADITEQENP</sequence>
<feature type="non-terminal residue" evidence="1">
    <location>
        <position position="1"/>
    </location>
</feature>
<comment type="caution">
    <text evidence="1">The sequence shown here is derived from an EMBL/GenBank/DDBJ whole genome shotgun (WGS) entry which is preliminary data.</text>
</comment>
<accession>A0ACA9ML75</accession>
<protein>
    <submittedName>
        <fullName evidence="1">9506_t:CDS:1</fullName>
    </submittedName>
</protein>
<evidence type="ECO:0000313" key="2">
    <source>
        <dbReference type="Proteomes" id="UP000789702"/>
    </source>
</evidence>
<evidence type="ECO:0000313" key="1">
    <source>
        <dbReference type="EMBL" id="CAG8595377.1"/>
    </source>
</evidence>
<dbReference type="EMBL" id="CAJVPU010009487">
    <property type="protein sequence ID" value="CAG8595377.1"/>
    <property type="molecule type" value="Genomic_DNA"/>
</dbReference>
<proteinExistence type="predicted"/>
<gene>
    <name evidence="1" type="ORF">DHETER_LOCUS7028</name>
</gene>
<keyword evidence="2" id="KW-1185">Reference proteome</keyword>
<reference evidence="1" key="1">
    <citation type="submission" date="2021-06" db="EMBL/GenBank/DDBJ databases">
        <authorList>
            <person name="Kallberg Y."/>
            <person name="Tangrot J."/>
            <person name="Rosling A."/>
        </authorList>
    </citation>
    <scope>NUCLEOTIDE SEQUENCE</scope>
    <source>
        <strain evidence="1">IL203A</strain>
    </source>
</reference>